<dbReference type="PANTHER" id="PTHR33142:SF66">
    <property type="entry name" value="CYCLIN-DEPENDENT PROTEIN KINASE INHIBITOR SMR3"/>
    <property type="match status" value="1"/>
</dbReference>
<dbReference type="OrthoDB" id="1933617at2759"/>
<feature type="compositionally biased region" description="Basic and acidic residues" evidence="3">
    <location>
        <begin position="46"/>
        <end position="60"/>
    </location>
</feature>
<evidence type="ECO:0000313" key="4">
    <source>
        <dbReference type="EMBL" id="EXC10639.1"/>
    </source>
</evidence>
<evidence type="ECO:0000313" key="5">
    <source>
        <dbReference type="Proteomes" id="UP000030645"/>
    </source>
</evidence>
<dbReference type="eggNOG" id="ENOG502S5SV">
    <property type="taxonomic scope" value="Eukaryota"/>
</dbReference>
<evidence type="ECO:0000256" key="3">
    <source>
        <dbReference type="SAM" id="MobiDB-lite"/>
    </source>
</evidence>
<dbReference type="AlphaFoldDB" id="W9RU29"/>
<sequence>MLLSEKDLNAVEFNFLVRPTLEFKHDHHCQISLSSSSSSEEEEDDVHDRKQEEEDRKKEDKFDMLVSTLKLKIPSPDQEFRVLEDQENHVGVVDGFKTPTSLDHKIPATLKCPPAPRKPKSLPSTKRRLPISRRRVLLDLTSEIESLFPPAILADLGGKIKKVRQAGSGNIL</sequence>
<feature type="region of interest" description="Disordered" evidence="3">
    <location>
        <begin position="31"/>
        <end position="60"/>
    </location>
</feature>
<dbReference type="KEGG" id="mnt:21407927"/>
<evidence type="ECO:0000256" key="2">
    <source>
        <dbReference type="ARBA" id="ARBA00023306"/>
    </source>
</evidence>
<name>W9RU29_9ROSA</name>
<accession>W9RU29</accession>
<organism evidence="4 5">
    <name type="scientific">Morus notabilis</name>
    <dbReference type="NCBI Taxonomy" id="981085"/>
    <lineage>
        <taxon>Eukaryota</taxon>
        <taxon>Viridiplantae</taxon>
        <taxon>Streptophyta</taxon>
        <taxon>Embryophyta</taxon>
        <taxon>Tracheophyta</taxon>
        <taxon>Spermatophyta</taxon>
        <taxon>Magnoliopsida</taxon>
        <taxon>eudicotyledons</taxon>
        <taxon>Gunneridae</taxon>
        <taxon>Pentapetalae</taxon>
        <taxon>rosids</taxon>
        <taxon>fabids</taxon>
        <taxon>Rosales</taxon>
        <taxon>Moraceae</taxon>
        <taxon>Moreae</taxon>
        <taxon>Morus</taxon>
    </lineage>
</organism>
<gene>
    <name evidence="4" type="ORF">L484_025220</name>
</gene>
<proteinExistence type="predicted"/>
<dbReference type="GO" id="GO:0004860">
    <property type="term" value="F:protein kinase inhibitor activity"/>
    <property type="evidence" value="ECO:0007669"/>
    <property type="project" value="UniProtKB-KW"/>
</dbReference>
<evidence type="ECO:0000256" key="1">
    <source>
        <dbReference type="ARBA" id="ARBA00023013"/>
    </source>
</evidence>
<keyword evidence="5" id="KW-1185">Reference proteome</keyword>
<dbReference type="PANTHER" id="PTHR33142">
    <property type="entry name" value="CYCLIN-DEPENDENT PROTEIN KINASE INHIBITOR SMR13"/>
    <property type="match status" value="1"/>
</dbReference>
<dbReference type="InterPro" id="IPR040389">
    <property type="entry name" value="SMR"/>
</dbReference>
<dbReference type="EMBL" id="KE345646">
    <property type="protein sequence ID" value="EXC10639.1"/>
    <property type="molecule type" value="Genomic_DNA"/>
</dbReference>
<evidence type="ECO:0008006" key="6">
    <source>
        <dbReference type="Google" id="ProtNLM"/>
    </source>
</evidence>
<dbReference type="GO" id="GO:0005634">
    <property type="term" value="C:nucleus"/>
    <property type="evidence" value="ECO:0007669"/>
    <property type="project" value="TreeGrafter"/>
</dbReference>
<dbReference type="Proteomes" id="UP000030645">
    <property type="component" value="Unassembled WGS sequence"/>
</dbReference>
<keyword evidence="2" id="KW-0131">Cell cycle</keyword>
<dbReference type="GO" id="GO:0032875">
    <property type="term" value="P:regulation of DNA endoreduplication"/>
    <property type="evidence" value="ECO:0007669"/>
    <property type="project" value="InterPro"/>
</dbReference>
<reference evidence="5" key="1">
    <citation type="submission" date="2013-01" db="EMBL/GenBank/DDBJ databases">
        <title>Draft Genome Sequence of a Mulberry Tree, Morus notabilis C.K. Schneid.</title>
        <authorList>
            <person name="He N."/>
            <person name="Zhao S."/>
        </authorList>
    </citation>
    <scope>NUCLEOTIDE SEQUENCE</scope>
</reference>
<protein>
    <recommendedName>
        <fullName evidence="6">Cyclin-dependent protein kinase inhibitor SMR3</fullName>
    </recommendedName>
</protein>
<keyword evidence="1" id="KW-0649">Protein kinase inhibitor</keyword>